<organism evidence="2 3">
    <name type="scientific">Trichuris muris</name>
    <name type="common">Mouse whipworm</name>
    <dbReference type="NCBI Taxonomy" id="70415"/>
    <lineage>
        <taxon>Eukaryota</taxon>
        <taxon>Metazoa</taxon>
        <taxon>Ecdysozoa</taxon>
        <taxon>Nematoda</taxon>
        <taxon>Enoplea</taxon>
        <taxon>Dorylaimia</taxon>
        <taxon>Trichinellida</taxon>
        <taxon>Trichuridae</taxon>
        <taxon>Trichuris</taxon>
    </lineage>
</organism>
<feature type="region of interest" description="Disordered" evidence="1">
    <location>
        <begin position="32"/>
        <end position="66"/>
    </location>
</feature>
<sequence>MRTIADAFCISSRPRVFVPTSVSTLGLRVGSGILEEPSPKHRQPRSTAEGHAGSPEENFLSNGQRNLKWRRQKSNRVESCCMFVLTSHVDPMHDTLEQPCNAGDRGPKMTSCSRRYSASAGEVAPSPGFKGDPSVAGLELMGRAVKAIGYSPAPLLPMADMQDAVTPTRNARPTWESPQSDFTRSPRDTPLTMHRPFGGAILADKP</sequence>
<keyword evidence="2" id="KW-1185">Reference proteome</keyword>
<name>A0A5S6Q7C0_TRIMR</name>
<protein>
    <submittedName>
        <fullName evidence="3">Uncharacterized protein</fullName>
    </submittedName>
</protein>
<feature type="region of interest" description="Disordered" evidence="1">
    <location>
        <begin position="169"/>
        <end position="206"/>
    </location>
</feature>
<dbReference type="Proteomes" id="UP000046395">
    <property type="component" value="Unassembled WGS sequence"/>
</dbReference>
<dbReference type="AlphaFoldDB" id="A0A5S6Q7C0"/>
<proteinExistence type="predicted"/>
<reference evidence="3" key="1">
    <citation type="submission" date="2019-12" db="UniProtKB">
        <authorList>
            <consortium name="WormBaseParasite"/>
        </authorList>
    </citation>
    <scope>IDENTIFICATION</scope>
</reference>
<evidence type="ECO:0000313" key="2">
    <source>
        <dbReference type="Proteomes" id="UP000046395"/>
    </source>
</evidence>
<feature type="compositionally biased region" description="Polar residues" evidence="1">
    <location>
        <begin position="169"/>
        <end position="183"/>
    </location>
</feature>
<evidence type="ECO:0000256" key="1">
    <source>
        <dbReference type="SAM" id="MobiDB-lite"/>
    </source>
</evidence>
<dbReference type="WBParaSite" id="TMUE_1000003109.1">
    <property type="protein sequence ID" value="TMUE_1000003109.1"/>
    <property type="gene ID" value="WBGene00291365"/>
</dbReference>
<evidence type="ECO:0000313" key="3">
    <source>
        <dbReference type="WBParaSite" id="TMUE_1000003109.1"/>
    </source>
</evidence>
<accession>A0A5S6Q7C0</accession>